<protein>
    <recommendedName>
        <fullName evidence="1">ADP-ribosyl cyclase/cyclic ADP-ribose hydrolase</fullName>
        <ecNumber evidence="1">3.2.2.6</ecNumber>
    </recommendedName>
</protein>
<dbReference type="Proteomes" id="UP000811609">
    <property type="component" value="Chromosome 15"/>
</dbReference>
<evidence type="ECO:0000259" key="7">
    <source>
        <dbReference type="PROSITE" id="PS50104"/>
    </source>
</evidence>
<dbReference type="GO" id="GO:0061809">
    <property type="term" value="F:NAD+ nucleosidase activity, cyclic ADP-ribose generating"/>
    <property type="evidence" value="ECO:0007669"/>
    <property type="project" value="UniProtKB-EC"/>
</dbReference>
<dbReference type="GO" id="GO:0006952">
    <property type="term" value="P:defense response"/>
    <property type="evidence" value="ECO:0007669"/>
    <property type="project" value="InterPro"/>
</dbReference>
<sequence length="1148" mass="132518">MTSQPALSWVYDVFLSFRGEDVRHNFISHLYDALRRSGINTYIDEQLERGKEISPALLKAIEESRISIIVLSENYASSTWCLEELMKILECREMKQQIVLPVFYKVDPSIVRKQKENYGKALASYKDKLNYDTKVDSWKAALNEVANLSGFHLKKEGNESEFIHSIIQRVDSNIINQTCFEVANHPVGVASRVRRVYSLLSIGENDIVRMVGIFGVGGIGKTTITIEVYNIISSNFEGCCFLKNIRETSKSEYGLVQLQETLLFDILGASSVRNTGHVDRGINVIKNKLRYKRVLLILDDVDDWKQLKALAGNRDWFGKGSRIIITTRDQNLLSNHEVDATYEVEELNHHEALELFSLCAFKRKKPLDNYMELTKRIIRYARGLPLALEVLGLDLRGRSIREWESALEAYKRIPHEKIQKILRTSYDGLSESEKNIFLDIACFFKGENVDYVVKILDGCGFCPNIGIKKLMDKSLITIDGHIKFEMHDLLQDMGREIVREESPKEPGGRSRLWYHEDIRHVLEEDTGTNQIEGILIDLPKEDIICLSSEAFMKMKNLRYFINRNARFSGSPNYLSNKLRVLHWVEYPSQSLPYNFHGRKLVDFRISDSLFKEFGVRFQNFQNLARMDFSHCEFLTKIVDLSRMPNLEWLDVTNCRNLVEVHASVGSLNKLEHLSFAHCPKLKSLPTSLKFRYLKCLWVEGCLSLQNFPEIEFERECLRNLCLANTNIKELPLSIEHLSGLEELDLSGCKNLLHLPTGILRFRQLKALLLGGCSKLVFIPNILKDDCCPIDLPELKCLDLENCHLPDPDILTRLNRYFTLQELNLSGSDIIKLPESMIKFFDLRILELIDCKKLQEIPALPPKIQIVDATGCMSLERFPDGVNLVNFIRSHTRDERWIDLFGGHNIPMNIASFWENPIWWCEEYFRNLSCSVIFPGNRIPDWFSHTKQNSKIWIPYQFDDLEVSSANMNLEWFCDFKRTPSRSSCQIKIWLGSPANIRGVAICVVLKPILEIYPKRGTNLIFKTGYVSRTEVDHKVDLRGSDDRVWLNYTPLHDHLNPFFLVCEVYSIDKPVFFKSCGVHLIFKNEKEGEDHPGFLPLMDGIEVSERSFVDDDRYWESTSCPQRNRRFSALDINFNLGYSNQSAGGTYK</sequence>
<dbReference type="EMBL" id="CM031823">
    <property type="protein sequence ID" value="KAG6627391.1"/>
    <property type="molecule type" value="Genomic_DNA"/>
</dbReference>
<comment type="caution">
    <text evidence="8">The sequence shown here is derived from an EMBL/GenBank/DDBJ whole genome shotgun (WGS) entry which is preliminary data.</text>
</comment>
<dbReference type="EC" id="3.2.2.6" evidence="1"/>
<keyword evidence="3" id="KW-0378">Hydrolase</keyword>
<dbReference type="Pfam" id="PF23282">
    <property type="entry name" value="WHD_ROQ1"/>
    <property type="match status" value="1"/>
</dbReference>
<keyword evidence="5" id="KW-0520">NAD</keyword>
<evidence type="ECO:0000256" key="6">
    <source>
        <dbReference type="ARBA" id="ARBA00047304"/>
    </source>
</evidence>
<name>A0A8T1NC57_CARIL</name>
<dbReference type="GO" id="GO:0043531">
    <property type="term" value="F:ADP binding"/>
    <property type="evidence" value="ECO:0007669"/>
    <property type="project" value="InterPro"/>
</dbReference>
<evidence type="ECO:0000256" key="5">
    <source>
        <dbReference type="ARBA" id="ARBA00023027"/>
    </source>
</evidence>
<evidence type="ECO:0000256" key="4">
    <source>
        <dbReference type="ARBA" id="ARBA00022821"/>
    </source>
</evidence>
<gene>
    <name evidence="8" type="ORF">CIPAW_15G124400</name>
</gene>
<dbReference type="Pfam" id="PF23286">
    <property type="entry name" value="LRR_13"/>
    <property type="match status" value="1"/>
</dbReference>
<dbReference type="Pfam" id="PF00931">
    <property type="entry name" value="NB-ARC"/>
    <property type="match status" value="1"/>
</dbReference>
<keyword evidence="4" id="KW-0611">Plant defense</keyword>
<dbReference type="PANTHER" id="PTHR11017:SF570">
    <property type="entry name" value="DISEASE RESISTANCE PROTEIN (TIR-NBS CLASS)-RELATED"/>
    <property type="match status" value="1"/>
</dbReference>
<dbReference type="GO" id="GO:0007165">
    <property type="term" value="P:signal transduction"/>
    <property type="evidence" value="ECO:0007669"/>
    <property type="project" value="InterPro"/>
</dbReference>
<organism evidence="8 9">
    <name type="scientific">Carya illinoinensis</name>
    <name type="common">Pecan</name>
    <dbReference type="NCBI Taxonomy" id="32201"/>
    <lineage>
        <taxon>Eukaryota</taxon>
        <taxon>Viridiplantae</taxon>
        <taxon>Streptophyta</taxon>
        <taxon>Embryophyta</taxon>
        <taxon>Tracheophyta</taxon>
        <taxon>Spermatophyta</taxon>
        <taxon>Magnoliopsida</taxon>
        <taxon>eudicotyledons</taxon>
        <taxon>Gunneridae</taxon>
        <taxon>Pentapetalae</taxon>
        <taxon>rosids</taxon>
        <taxon>fabids</taxon>
        <taxon>Fagales</taxon>
        <taxon>Juglandaceae</taxon>
        <taxon>Carya</taxon>
    </lineage>
</organism>
<dbReference type="PANTHER" id="PTHR11017">
    <property type="entry name" value="LEUCINE-RICH REPEAT-CONTAINING PROTEIN"/>
    <property type="match status" value="1"/>
</dbReference>
<reference evidence="8" key="1">
    <citation type="submission" date="2020-12" db="EMBL/GenBank/DDBJ databases">
        <title>WGS assembly of Carya illinoinensis cv. Pawnee.</title>
        <authorList>
            <person name="Platts A."/>
            <person name="Shu S."/>
            <person name="Wright S."/>
            <person name="Barry K."/>
            <person name="Edger P."/>
            <person name="Pires J.C."/>
            <person name="Schmutz J."/>
        </authorList>
    </citation>
    <scope>NUCLEOTIDE SEQUENCE</scope>
    <source>
        <tissue evidence="8">Leaf</tissue>
    </source>
</reference>
<keyword evidence="9" id="KW-1185">Reference proteome</keyword>
<dbReference type="InterPro" id="IPR044974">
    <property type="entry name" value="Disease_R_plants"/>
</dbReference>
<evidence type="ECO:0000313" key="8">
    <source>
        <dbReference type="EMBL" id="KAG6627391.1"/>
    </source>
</evidence>
<dbReference type="Pfam" id="PF01582">
    <property type="entry name" value="TIR"/>
    <property type="match status" value="1"/>
</dbReference>
<evidence type="ECO:0000256" key="2">
    <source>
        <dbReference type="ARBA" id="ARBA00022737"/>
    </source>
</evidence>
<feature type="domain" description="TIR" evidence="7">
    <location>
        <begin position="9"/>
        <end position="174"/>
    </location>
</feature>
<evidence type="ECO:0000256" key="3">
    <source>
        <dbReference type="ARBA" id="ARBA00022801"/>
    </source>
</evidence>
<dbReference type="AlphaFoldDB" id="A0A8T1NC57"/>
<keyword evidence="2" id="KW-0677">Repeat</keyword>
<dbReference type="PROSITE" id="PS50104">
    <property type="entry name" value="TIR"/>
    <property type="match status" value="1"/>
</dbReference>
<dbReference type="InterPro" id="IPR002182">
    <property type="entry name" value="NB-ARC"/>
</dbReference>
<evidence type="ECO:0000256" key="1">
    <source>
        <dbReference type="ARBA" id="ARBA00011982"/>
    </source>
</evidence>
<dbReference type="SMART" id="SM00255">
    <property type="entry name" value="TIR"/>
    <property type="match status" value="1"/>
</dbReference>
<dbReference type="InterPro" id="IPR000157">
    <property type="entry name" value="TIR_dom"/>
</dbReference>
<dbReference type="FunFam" id="1.10.8.430:FF:000002">
    <property type="entry name" value="Disease resistance protein (TIR-NBS-LRR class)"/>
    <property type="match status" value="1"/>
</dbReference>
<evidence type="ECO:0000313" key="9">
    <source>
        <dbReference type="Proteomes" id="UP000811609"/>
    </source>
</evidence>
<accession>A0A8T1NC57</accession>
<proteinExistence type="predicted"/>
<dbReference type="FunFam" id="3.40.50.10140:FF:000007">
    <property type="entry name" value="Disease resistance protein (TIR-NBS-LRR class)"/>
    <property type="match status" value="1"/>
</dbReference>
<dbReference type="InterPro" id="IPR058546">
    <property type="entry name" value="RPS4B/Roq1-like_LRR"/>
</dbReference>
<dbReference type="InterPro" id="IPR058192">
    <property type="entry name" value="WHD_ROQ1-like"/>
</dbReference>
<comment type="catalytic activity">
    <reaction evidence="6">
        <text>NAD(+) + H2O = ADP-D-ribose + nicotinamide + H(+)</text>
        <dbReference type="Rhea" id="RHEA:16301"/>
        <dbReference type="ChEBI" id="CHEBI:15377"/>
        <dbReference type="ChEBI" id="CHEBI:15378"/>
        <dbReference type="ChEBI" id="CHEBI:17154"/>
        <dbReference type="ChEBI" id="CHEBI:57540"/>
        <dbReference type="ChEBI" id="CHEBI:57967"/>
        <dbReference type="EC" id="3.2.2.6"/>
    </reaction>
    <physiologicalReaction direction="left-to-right" evidence="6">
        <dbReference type="Rhea" id="RHEA:16302"/>
    </physiologicalReaction>
</comment>